<dbReference type="EMBL" id="MPUH01000241">
    <property type="protein sequence ID" value="OMJ85310.1"/>
    <property type="molecule type" value="Genomic_DNA"/>
</dbReference>
<reference evidence="1 2" key="1">
    <citation type="submission" date="2016-11" db="EMBL/GenBank/DDBJ databases">
        <title>The macronuclear genome of Stentor coeruleus: a giant cell with tiny introns.</title>
        <authorList>
            <person name="Slabodnick M."/>
            <person name="Ruby J.G."/>
            <person name="Reiff S.B."/>
            <person name="Swart E.C."/>
            <person name="Gosai S."/>
            <person name="Prabakaran S."/>
            <person name="Witkowska E."/>
            <person name="Larue G.E."/>
            <person name="Fisher S."/>
            <person name="Freeman R.M."/>
            <person name="Gunawardena J."/>
            <person name="Chu W."/>
            <person name="Stover N.A."/>
            <person name="Gregory B.D."/>
            <person name="Nowacki M."/>
            <person name="Derisi J."/>
            <person name="Roy S.W."/>
            <person name="Marshall W.F."/>
            <person name="Sood P."/>
        </authorList>
    </citation>
    <scope>NUCLEOTIDE SEQUENCE [LARGE SCALE GENOMIC DNA]</scope>
    <source>
        <strain evidence="1">WM001</strain>
    </source>
</reference>
<proteinExistence type="predicted"/>
<dbReference type="InterPro" id="IPR036388">
    <property type="entry name" value="WH-like_DNA-bd_sf"/>
</dbReference>
<gene>
    <name evidence="1" type="ORF">SteCoe_13406</name>
</gene>
<dbReference type="InterPro" id="IPR036390">
    <property type="entry name" value="WH_DNA-bd_sf"/>
</dbReference>
<evidence type="ECO:0000313" key="1">
    <source>
        <dbReference type="EMBL" id="OMJ85310.1"/>
    </source>
</evidence>
<keyword evidence="2" id="KW-1185">Reference proteome</keyword>
<evidence type="ECO:0000313" key="2">
    <source>
        <dbReference type="Proteomes" id="UP000187209"/>
    </source>
</evidence>
<protein>
    <recommendedName>
        <fullName evidence="3">HTH La-type RNA-binding domain-containing protein</fullName>
    </recommendedName>
</protein>
<organism evidence="1 2">
    <name type="scientific">Stentor coeruleus</name>
    <dbReference type="NCBI Taxonomy" id="5963"/>
    <lineage>
        <taxon>Eukaryota</taxon>
        <taxon>Sar</taxon>
        <taxon>Alveolata</taxon>
        <taxon>Ciliophora</taxon>
        <taxon>Postciliodesmatophora</taxon>
        <taxon>Heterotrichea</taxon>
        <taxon>Heterotrichida</taxon>
        <taxon>Stentoridae</taxon>
        <taxon>Stentor</taxon>
    </lineage>
</organism>
<dbReference type="SUPFAM" id="SSF46785">
    <property type="entry name" value="Winged helix' DNA-binding domain"/>
    <property type="match status" value="1"/>
</dbReference>
<dbReference type="OrthoDB" id="340227at2759"/>
<name>A0A1R2C8L8_9CILI</name>
<dbReference type="AlphaFoldDB" id="A0A1R2C8L8"/>
<accession>A0A1R2C8L8</accession>
<dbReference type="Gene3D" id="1.10.10.10">
    <property type="entry name" value="Winged helix-like DNA-binding domain superfamily/Winged helix DNA-binding domain"/>
    <property type="match status" value="1"/>
</dbReference>
<evidence type="ECO:0008006" key="3">
    <source>
        <dbReference type="Google" id="ProtNLM"/>
    </source>
</evidence>
<sequence length="233" mass="27096">MDEAETDKIQITFKVPSSYLDSDLVRELKRLFSLENLEKDYCMVMNMDNDLWVSMDFLLNLESIKLICTNEIDLLCACYQAGLELSNGFTRNKIEIPRKVLYIHENEALQDKLSSIKCEKSTKEGQNWLLHFNNESEALGALEQLKSFGYDCSLDYANPYVYLCASATNYLKENLFYAVDSLFFKNKSKVYSYSIEDIKDMYAKTVIKMPRVFKKFEGLSIILDSPREIDFLK</sequence>
<comment type="caution">
    <text evidence="1">The sequence shown here is derived from an EMBL/GenBank/DDBJ whole genome shotgun (WGS) entry which is preliminary data.</text>
</comment>
<dbReference type="Proteomes" id="UP000187209">
    <property type="component" value="Unassembled WGS sequence"/>
</dbReference>